<gene>
    <name evidence="1" type="ORF">BT246_68510</name>
</gene>
<organism evidence="1 2">
    <name type="scientific">Bacillus thuringiensis</name>
    <dbReference type="NCBI Taxonomy" id="1428"/>
    <lineage>
        <taxon>Bacteria</taxon>
        <taxon>Bacillati</taxon>
        <taxon>Bacillota</taxon>
        <taxon>Bacilli</taxon>
        <taxon>Bacillales</taxon>
        <taxon>Bacillaceae</taxon>
        <taxon>Bacillus</taxon>
        <taxon>Bacillus cereus group</taxon>
    </lineage>
</organism>
<proteinExistence type="predicted"/>
<accession>A0A9W3X4A8</accession>
<protein>
    <submittedName>
        <fullName evidence="1">Uncharacterized protein</fullName>
    </submittedName>
</protein>
<dbReference type="Proteomes" id="UP000092743">
    <property type="component" value="Plasmid p120416"/>
</dbReference>
<sequence length="33" mass="3821">MILDKELLIKIVENTDLEALGDWIDLCADIYNK</sequence>
<evidence type="ECO:0000313" key="1">
    <source>
        <dbReference type="EMBL" id="ANS52142.1"/>
    </source>
</evidence>
<reference evidence="1 2" key="1">
    <citation type="submission" date="2016-04" db="EMBL/GenBank/DDBJ databases">
        <title>High quality genome of the nematocidal Bacillus thuringiensis MYBT18246.</title>
        <authorList>
            <person name="Hollensteiner J."/>
            <person name="Poehlein A."/>
            <person name="Sproeer C."/>
            <person name="Bunk B."/>
            <person name="Rosenstiel P."/>
            <person name="Schulenburg H."/>
            <person name="Liesegang H."/>
        </authorList>
    </citation>
    <scope>NUCLEOTIDE SEQUENCE [LARGE SCALE GENOMIC DNA]</scope>
    <source>
        <strain evidence="1 2">MYBT18246</strain>
        <plasmid evidence="1 2">p120416</plasmid>
    </source>
</reference>
<dbReference type="AlphaFoldDB" id="A0A9W3X4A8"/>
<dbReference type="EMBL" id="CP015354">
    <property type="protein sequence ID" value="ANS52142.1"/>
    <property type="molecule type" value="Genomic_DNA"/>
</dbReference>
<name>A0A9W3X4A8_BACTU</name>
<evidence type="ECO:0000313" key="2">
    <source>
        <dbReference type="Proteomes" id="UP000092743"/>
    </source>
</evidence>
<keyword evidence="1" id="KW-0614">Plasmid</keyword>
<geneLocation type="plasmid" evidence="1 2">
    <name>p120416</name>
</geneLocation>